<dbReference type="Pfam" id="PF13193">
    <property type="entry name" value="AMP-binding_C"/>
    <property type="match status" value="1"/>
</dbReference>
<evidence type="ECO:0000313" key="5">
    <source>
        <dbReference type="EMBL" id="MBR1135169.1"/>
    </source>
</evidence>
<keyword evidence="6" id="KW-1185">Reference proteome</keyword>
<reference evidence="6" key="1">
    <citation type="journal article" date="2021" name="ISME J.">
        <title>Evolutionary origin and ecological implication of a unique nif island in free-living Bradyrhizobium lineages.</title>
        <authorList>
            <person name="Tao J."/>
        </authorList>
    </citation>
    <scope>NUCLEOTIDE SEQUENCE [LARGE SCALE GENOMIC DNA]</scope>
    <source>
        <strain evidence="6">SZCCT0094</strain>
    </source>
</reference>
<comment type="similarity">
    <text evidence="1">Belongs to the ATP-dependent AMP-binding enzyme family.</text>
</comment>
<comment type="caution">
    <text evidence="5">The sequence shown here is derived from an EMBL/GenBank/DDBJ whole genome shotgun (WGS) entry which is preliminary data.</text>
</comment>
<evidence type="ECO:0000256" key="1">
    <source>
        <dbReference type="ARBA" id="ARBA00006432"/>
    </source>
</evidence>
<dbReference type="InterPro" id="IPR000873">
    <property type="entry name" value="AMP-dep_synth/lig_dom"/>
</dbReference>
<feature type="domain" description="AMP-binding enzyme C-terminal" evidence="4">
    <location>
        <begin position="414"/>
        <end position="489"/>
    </location>
</feature>
<dbReference type="PROSITE" id="PS00455">
    <property type="entry name" value="AMP_BINDING"/>
    <property type="match status" value="1"/>
</dbReference>
<evidence type="ECO:0000256" key="2">
    <source>
        <dbReference type="ARBA" id="ARBA00022598"/>
    </source>
</evidence>
<sequence>MIISGERRITHGEIQTRIRKATSGFRALGLPEGTPIATMLRNDFAFFEVAAASSDLGSSIVPLNWHLKAEEVQYILTDSGAKILVCHADLLPQIRAGVPDDVLVLVVETPPEIAAAFGIAPELTRVPAGLRDWDRWRDGHGESQEPPRHGAPMIYTSGTTGMPKGVRRTPMLPSQAEAVARVGRITYGIRPQEDQVVLINGPMYHSAPHSYGTLAFRSGCTIVIQSRFDAAELLELIERHRVTHMHMVPTMFVRLLRLPEEIKRRHDLSSLRFVVHGAAPCAPDVKRAMIDWWGPVVHEYFGATETGIPVWHSAEEALRKPGTVGRVIDGGIVKVFRPDGSVCGANEVGEIYMRQTALPDFDYHGKAEARAEAGREGLVSVGDVGYLDEDGYLFLCDRKRDMVISGGVNIYPAEIEKALITMEGVRDCAVFGIPDAEYGERLCACVEPEANVTLSAEAVRTYLRSRLANFKVPKEVHFHDALPREATGKIFKRKLRDPFWSGHVRAEA</sequence>
<dbReference type="InterPro" id="IPR042099">
    <property type="entry name" value="ANL_N_sf"/>
</dbReference>
<gene>
    <name evidence="5" type="ORF">JQ619_05265</name>
</gene>
<dbReference type="Gene3D" id="3.30.300.30">
    <property type="match status" value="1"/>
</dbReference>
<dbReference type="PANTHER" id="PTHR43201">
    <property type="entry name" value="ACYL-COA SYNTHETASE"/>
    <property type="match status" value="1"/>
</dbReference>
<organism evidence="5 6">
    <name type="scientific">Bradyrhizobium denitrificans</name>
    <dbReference type="NCBI Taxonomy" id="2734912"/>
    <lineage>
        <taxon>Bacteria</taxon>
        <taxon>Pseudomonadati</taxon>
        <taxon>Pseudomonadota</taxon>
        <taxon>Alphaproteobacteria</taxon>
        <taxon>Hyphomicrobiales</taxon>
        <taxon>Nitrobacteraceae</taxon>
        <taxon>Bradyrhizobium</taxon>
    </lineage>
</organism>
<dbReference type="PANTHER" id="PTHR43201:SF5">
    <property type="entry name" value="MEDIUM-CHAIN ACYL-COA LIGASE ACSF2, MITOCHONDRIAL"/>
    <property type="match status" value="1"/>
</dbReference>
<dbReference type="InterPro" id="IPR045851">
    <property type="entry name" value="AMP-bd_C_sf"/>
</dbReference>
<dbReference type="EMBL" id="JAFCLK010000004">
    <property type="protein sequence ID" value="MBR1135169.1"/>
    <property type="molecule type" value="Genomic_DNA"/>
</dbReference>
<dbReference type="SUPFAM" id="SSF56801">
    <property type="entry name" value="Acetyl-CoA synthetase-like"/>
    <property type="match status" value="1"/>
</dbReference>
<evidence type="ECO:0000313" key="6">
    <source>
        <dbReference type="Proteomes" id="UP001314635"/>
    </source>
</evidence>
<dbReference type="InterPro" id="IPR025110">
    <property type="entry name" value="AMP-bd_C"/>
</dbReference>
<accession>A0ABS5G1K5</accession>
<dbReference type="InterPro" id="IPR020845">
    <property type="entry name" value="AMP-binding_CS"/>
</dbReference>
<dbReference type="Pfam" id="PF00501">
    <property type="entry name" value="AMP-binding"/>
    <property type="match status" value="1"/>
</dbReference>
<evidence type="ECO:0000259" key="3">
    <source>
        <dbReference type="Pfam" id="PF00501"/>
    </source>
</evidence>
<proteinExistence type="inferred from homology"/>
<evidence type="ECO:0000259" key="4">
    <source>
        <dbReference type="Pfam" id="PF13193"/>
    </source>
</evidence>
<protein>
    <submittedName>
        <fullName evidence="5">AMP-binding protein</fullName>
    </submittedName>
</protein>
<name>A0ABS5G1K5_9BRAD</name>
<keyword evidence="2" id="KW-0436">Ligase</keyword>
<dbReference type="NCBIfam" id="NF009071">
    <property type="entry name" value="PRK12406.1"/>
    <property type="match status" value="1"/>
</dbReference>
<dbReference type="Gene3D" id="3.40.50.12780">
    <property type="entry name" value="N-terminal domain of ligase-like"/>
    <property type="match status" value="1"/>
</dbReference>
<dbReference type="Proteomes" id="UP001314635">
    <property type="component" value="Unassembled WGS sequence"/>
</dbReference>
<feature type="domain" description="AMP-dependent synthetase/ligase" evidence="3">
    <location>
        <begin position="3"/>
        <end position="356"/>
    </location>
</feature>